<dbReference type="Proteomes" id="UP001230649">
    <property type="component" value="Unassembled WGS sequence"/>
</dbReference>
<comment type="caution">
    <text evidence="1">The sequence shown here is derived from an EMBL/GenBank/DDBJ whole genome shotgun (WGS) entry which is preliminary data.</text>
</comment>
<organism evidence="1 2">
    <name type="scientific">Naganishia adeliensis</name>
    <dbReference type="NCBI Taxonomy" id="92952"/>
    <lineage>
        <taxon>Eukaryota</taxon>
        <taxon>Fungi</taxon>
        <taxon>Dikarya</taxon>
        <taxon>Basidiomycota</taxon>
        <taxon>Agaricomycotina</taxon>
        <taxon>Tremellomycetes</taxon>
        <taxon>Filobasidiales</taxon>
        <taxon>Filobasidiaceae</taxon>
        <taxon>Naganishia</taxon>
    </lineage>
</organism>
<evidence type="ECO:0000313" key="1">
    <source>
        <dbReference type="EMBL" id="KAJ9091069.1"/>
    </source>
</evidence>
<gene>
    <name evidence="1" type="ORF">QFC20_007744</name>
</gene>
<dbReference type="EMBL" id="JASBWS010000213">
    <property type="protein sequence ID" value="KAJ9091069.1"/>
    <property type="molecule type" value="Genomic_DNA"/>
</dbReference>
<name>A0ACC2UVV8_9TREE</name>
<evidence type="ECO:0000313" key="2">
    <source>
        <dbReference type="Proteomes" id="UP001230649"/>
    </source>
</evidence>
<keyword evidence="2" id="KW-1185">Reference proteome</keyword>
<protein>
    <submittedName>
        <fullName evidence="1">Uncharacterized protein</fullName>
    </submittedName>
</protein>
<sequence length="902" mass="100038">MCGISAIITPYGYTPSLDPPTGSIPEPQVPEDTLAALAGRLTADIPGAGRVRPGELDIHVEHERPTTTFNGTHTSYEPSAAYRETLERELKQSLKRISHRGPDGQGIWISDDARVGEIYDYEPLRRRLESAGYVFTSTSDSELALFLYLHYGAEEFLLHLRGEFAIIVYDKPRSRILIARDRYGIKPLYWTVTGSGRILIGAEVKAFLGLGWRPRWDVKSLVDSGWLYDSRTIFQGVHKVRAGHITTFLLDGTHTTKPYWTPTYPSKHLPDPRPFSEMVQGFRTRLIDAVRARLRADVPIGIYLSGGIDSSAIAGIAAHLLATHPDLQMGSAARGAPIRCFTIAFDGEGVDESAIAQRTAEHLGVDYRVMHASEELLVECFERAVWHVEQPAMDLNFVGKCMLSGFVAAQGYPVVLTGEGADEICAGYSLFLADYLAEQDTTSPSLAIEPDELERQRHRLAKLRNATQPNAFNPPRIDFPGKQKALDSIGGTWYPQLQSAGIWDPRLFAPWTRSLGDGNPVMTQIQDLDPLTRRDMREKWHPLHNALYLSVKGPMEGLILTSLGDRTEMCGSLESRPSFLDHHLTEYANGLPPSAKITVAPDGTVVEKYVLREATREFITPELYKRRKHPYAAPVTYRAGSAVHKLITGHVTRANMEMLGFVNVEQALRLVGEAFEEGGTNAFRKCLVLADLYKIPSIPLCDPIELTFPAVTFSVLRGSSASPISRLQRRPDLATSQSAVAIPDAYVVRAVPCTLPSFPPRYVLVARVGLNLKRITKTRRNEAAIRKVSYLCEELSLEVSAGATGIFNVLACPRALILGHRCRNVRFPVLSLELDETLLILRAAIPVLAPRSTPLPPVDIPHILSSTFRTRTQLMPNLLRTFSRVTVVTYATNNIPPNLLPR</sequence>
<accession>A0ACC2UVV8</accession>
<proteinExistence type="predicted"/>
<reference evidence="1" key="1">
    <citation type="submission" date="2023-04" db="EMBL/GenBank/DDBJ databases">
        <title>Draft Genome sequencing of Naganishia species isolated from polar environments using Oxford Nanopore Technology.</title>
        <authorList>
            <person name="Leo P."/>
            <person name="Venkateswaran K."/>
        </authorList>
    </citation>
    <scope>NUCLEOTIDE SEQUENCE</scope>
    <source>
        <strain evidence="1">MNA-CCFEE 5262</strain>
    </source>
</reference>